<accession>A0A1H5VRE4</accession>
<dbReference type="AlphaFoldDB" id="A0A1H5VRE4"/>
<evidence type="ECO:0000256" key="1">
    <source>
        <dbReference type="SAM" id="MobiDB-lite"/>
    </source>
</evidence>
<name>A0A1H5VRE4_9GAMM</name>
<dbReference type="Pfam" id="PF09369">
    <property type="entry name" value="MZB"/>
    <property type="match status" value="1"/>
</dbReference>
<gene>
    <name evidence="3" type="ORF">SAMN05444390_101809</name>
</gene>
<sequence>MTMSNKTPVGEVRPSQLLWTYGPGALIDLPSLSVVTLGIDRWEQDRCQPIQEARLLAAVRKVLGAQVENLRMPPFQKSELFDVWSAEANIGVPVRPFPRWMRCVKCGLLSPFDAGLFDIKENRYRPERTRFVHTGCRGSKGDQPPKDADAVPARFLLACRDGHLDDFPWHYFVHGGNSTCKGTLRFFESGASLQTENLWVKCDACEASRSMAHAFGKAGKENLPACRGRHPHLDHFEKECDEEARAVLLGATNSWFPITLSALAIPQKNISPLHQIIIDYWDDFSDVEDVSELKGTLKALKKRGEAQGIEKHEPKAVWAAIEAHRKGEGQEDVGEADIKGPEWEVLTEANPPTDYPHFMSKKVGTPKGFSRHICRVLLLERLREVNALLGFTRVEAPEESGDPDERPQMASLSRGKPDWVPANQVHGEGIFIQFDEQTLVTWEALPAVALVDKMLQGGHKGWRNSRHLDPSEGYPGIRYAMLHTLSHLLIRELALECGYNAASIRERIYADTSGESSQAGILIYTAAADSDGTLGGLVDLGKPENLGRLLEQALNRSKVCSSDPLCSEHDPEDDRSLHAAACHACSLVAETSCERGNRYLDRSLLVPTLERADAAFFKGL</sequence>
<dbReference type="NCBIfam" id="NF038324">
    <property type="entry name" value="DrmB_fam"/>
    <property type="match status" value="1"/>
</dbReference>
<dbReference type="InterPro" id="IPR047721">
    <property type="entry name" value="DrmB"/>
</dbReference>
<organism evidence="3 4">
    <name type="scientific">Marinobacterium lutimaris</name>
    <dbReference type="NCBI Taxonomy" id="568106"/>
    <lineage>
        <taxon>Bacteria</taxon>
        <taxon>Pseudomonadati</taxon>
        <taxon>Pseudomonadota</taxon>
        <taxon>Gammaproteobacteria</taxon>
        <taxon>Oceanospirillales</taxon>
        <taxon>Oceanospirillaceae</taxon>
        <taxon>Marinobacterium</taxon>
    </lineage>
</organism>
<feature type="region of interest" description="Disordered" evidence="1">
    <location>
        <begin position="396"/>
        <end position="418"/>
    </location>
</feature>
<dbReference type="Proteomes" id="UP000236745">
    <property type="component" value="Unassembled WGS sequence"/>
</dbReference>
<feature type="domain" description="MrfA-like Zn-binding" evidence="2">
    <location>
        <begin position="485"/>
        <end position="585"/>
    </location>
</feature>
<evidence type="ECO:0000313" key="3">
    <source>
        <dbReference type="EMBL" id="SEF89538.1"/>
    </source>
</evidence>
<protein>
    <recommendedName>
        <fullName evidence="2">MrfA-like Zn-binding domain-containing protein</fullName>
    </recommendedName>
</protein>
<proteinExistence type="predicted"/>
<dbReference type="EMBL" id="FNVQ01000001">
    <property type="protein sequence ID" value="SEF89538.1"/>
    <property type="molecule type" value="Genomic_DNA"/>
</dbReference>
<evidence type="ECO:0000259" key="2">
    <source>
        <dbReference type="Pfam" id="PF09369"/>
    </source>
</evidence>
<dbReference type="OrthoDB" id="9134227at2"/>
<dbReference type="RefSeq" id="WP_104001764.1">
    <property type="nucleotide sequence ID" value="NZ_FNVQ01000001.1"/>
</dbReference>
<dbReference type="InterPro" id="IPR018973">
    <property type="entry name" value="MZB"/>
</dbReference>
<evidence type="ECO:0000313" key="4">
    <source>
        <dbReference type="Proteomes" id="UP000236745"/>
    </source>
</evidence>
<keyword evidence="4" id="KW-1185">Reference proteome</keyword>
<reference evidence="3 4" key="1">
    <citation type="submission" date="2016-10" db="EMBL/GenBank/DDBJ databases">
        <authorList>
            <person name="de Groot N.N."/>
        </authorList>
    </citation>
    <scope>NUCLEOTIDE SEQUENCE [LARGE SCALE GENOMIC DNA]</scope>
    <source>
        <strain evidence="3 4">DSM 22012</strain>
    </source>
</reference>